<keyword evidence="2" id="KW-1003">Cell membrane</keyword>
<evidence type="ECO:0000313" key="12">
    <source>
        <dbReference type="RefSeq" id="XP_017036959.1"/>
    </source>
</evidence>
<accession>A0A6P4JQP8</accession>
<gene>
    <name evidence="12" type="primary">LOC108085024</name>
    <name evidence="13" type="synonym">Or85a</name>
</gene>
<evidence type="ECO:0000256" key="1">
    <source>
        <dbReference type="ARBA" id="ARBA00004651"/>
    </source>
</evidence>
<comment type="subcellular location">
    <subcellularLocation>
        <location evidence="1 10">Cell membrane</location>
        <topology evidence="1 10">Multi-pass membrane protein</topology>
    </subcellularLocation>
</comment>
<feature type="transmembrane region" description="Helical" evidence="10">
    <location>
        <begin position="81"/>
        <end position="104"/>
    </location>
</feature>
<comment type="caution">
    <text evidence="10">Lacks conserved residue(s) required for the propagation of feature annotation.</text>
</comment>
<dbReference type="PANTHER" id="PTHR21137:SF35">
    <property type="entry name" value="ODORANT RECEPTOR 19A-RELATED"/>
    <property type="match status" value="1"/>
</dbReference>
<evidence type="ECO:0000256" key="10">
    <source>
        <dbReference type="RuleBase" id="RU351113"/>
    </source>
</evidence>
<keyword evidence="3 10" id="KW-0716">Sensory transduction</keyword>
<feature type="transmembrane region" description="Helical" evidence="10">
    <location>
        <begin position="43"/>
        <end position="61"/>
    </location>
</feature>
<dbReference type="RefSeq" id="XP_070143013.1">
    <property type="nucleotide sequence ID" value="XM_070286912.1"/>
</dbReference>
<evidence type="ECO:0000256" key="3">
    <source>
        <dbReference type="ARBA" id="ARBA00022606"/>
    </source>
</evidence>
<evidence type="ECO:0000256" key="4">
    <source>
        <dbReference type="ARBA" id="ARBA00022692"/>
    </source>
</evidence>
<keyword evidence="5 10" id="KW-0552">Olfaction</keyword>
<keyword evidence="9 10" id="KW-0807">Transducer</keyword>
<dbReference type="GO" id="GO:0007165">
    <property type="term" value="P:signal transduction"/>
    <property type="evidence" value="ECO:0007669"/>
    <property type="project" value="UniProtKB-KW"/>
</dbReference>
<evidence type="ECO:0000256" key="8">
    <source>
        <dbReference type="ARBA" id="ARBA00023170"/>
    </source>
</evidence>
<keyword evidence="6 10" id="KW-1133">Transmembrane helix</keyword>
<keyword evidence="8 10" id="KW-0675">Receptor</keyword>
<evidence type="ECO:0000313" key="13">
    <source>
        <dbReference type="RefSeq" id="XP_070143013.1"/>
    </source>
</evidence>
<feature type="transmembrane region" description="Helical" evidence="10">
    <location>
        <begin position="142"/>
        <end position="163"/>
    </location>
</feature>
<keyword evidence="4 10" id="KW-0812">Transmembrane</keyword>
<dbReference type="PANTHER" id="PTHR21137">
    <property type="entry name" value="ODORANT RECEPTOR"/>
    <property type="match status" value="1"/>
</dbReference>
<dbReference type="AlphaFoldDB" id="A0A6P4JQP8"/>
<dbReference type="GO" id="GO:0005549">
    <property type="term" value="F:odorant binding"/>
    <property type="evidence" value="ECO:0007669"/>
    <property type="project" value="InterPro"/>
</dbReference>
<feature type="transmembrane region" description="Helical" evidence="10">
    <location>
        <begin position="268"/>
        <end position="288"/>
    </location>
</feature>
<proteinExistence type="inferred from homology"/>
<dbReference type="RefSeq" id="XP_017036959.1">
    <property type="nucleotide sequence ID" value="XM_017181470.1"/>
</dbReference>
<evidence type="ECO:0000256" key="9">
    <source>
        <dbReference type="ARBA" id="ARBA00023224"/>
    </source>
</evidence>
<dbReference type="InterPro" id="IPR004117">
    <property type="entry name" value="7tm6_olfct_rcpt"/>
</dbReference>
<evidence type="ECO:0000256" key="6">
    <source>
        <dbReference type="ARBA" id="ARBA00022989"/>
    </source>
</evidence>
<protein>
    <recommendedName>
        <fullName evidence="10">Odorant receptor</fullName>
    </recommendedName>
</protein>
<dbReference type="Pfam" id="PF02949">
    <property type="entry name" value="7tm_6"/>
    <property type="match status" value="1"/>
</dbReference>
<keyword evidence="11" id="KW-1185">Reference proteome</keyword>
<evidence type="ECO:0000256" key="7">
    <source>
        <dbReference type="ARBA" id="ARBA00023136"/>
    </source>
</evidence>
<keyword evidence="7 10" id="KW-0472">Membrane</keyword>
<evidence type="ECO:0000256" key="5">
    <source>
        <dbReference type="ARBA" id="ARBA00022725"/>
    </source>
</evidence>
<dbReference type="OrthoDB" id="6604226at2759"/>
<dbReference type="GO" id="GO:0004984">
    <property type="term" value="F:olfactory receptor activity"/>
    <property type="evidence" value="ECO:0007669"/>
    <property type="project" value="InterPro"/>
</dbReference>
<reference evidence="12" key="1">
    <citation type="submission" date="2025-04" db="UniProtKB">
        <authorList>
            <consortium name="RefSeq"/>
        </authorList>
    </citation>
    <scope>IDENTIFICATION</scope>
    <source>
        <strain evidence="13">14028-0561.14</strain>
        <tissue evidence="13">Whole fly</tissue>
    </source>
</reference>
<comment type="similarity">
    <text evidence="10">Belongs to the insect chemoreceptor superfamily. Heteromeric odorant receptor channel (TC 1.A.69) family.</text>
</comment>
<dbReference type="Proteomes" id="UP001652661">
    <property type="component" value="Chromosome 3R"/>
</dbReference>
<organism evidence="11 12">
    <name type="scientific">Drosophila kikkawai</name>
    <name type="common">Fruit fly</name>
    <dbReference type="NCBI Taxonomy" id="30033"/>
    <lineage>
        <taxon>Eukaryota</taxon>
        <taxon>Metazoa</taxon>
        <taxon>Ecdysozoa</taxon>
        <taxon>Arthropoda</taxon>
        <taxon>Hexapoda</taxon>
        <taxon>Insecta</taxon>
        <taxon>Pterygota</taxon>
        <taxon>Neoptera</taxon>
        <taxon>Endopterygota</taxon>
        <taxon>Diptera</taxon>
        <taxon>Brachycera</taxon>
        <taxon>Muscomorpha</taxon>
        <taxon>Ephydroidea</taxon>
        <taxon>Drosophilidae</taxon>
        <taxon>Drosophila</taxon>
        <taxon>Sophophora</taxon>
    </lineage>
</organism>
<dbReference type="GeneID" id="108085024"/>
<evidence type="ECO:0000256" key="2">
    <source>
        <dbReference type="ARBA" id="ARBA00022475"/>
    </source>
</evidence>
<dbReference type="GO" id="GO:0005886">
    <property type="term" value="C:plasma membrane"/>
    <property type="evidence" value="ECO:0007669"/>
    <property type="project" value="UniProtKB-SubCell"/>
</dbReference>
<evidence type="ECO:0000313" key="11">
    <source>
        <dbReference type="Proteomes" id="UP001652661"/>
    </source>
</evidence>
<feature type="transmembrane region" description="Helical" evidence="10">
    <location>
        <begin position="183"/>
        <end position="213"/>
    </location>
</feature>
<name>A0A6P4JQP8_DROKI</name>
<sequence length="397" mass="45572">MIFKYIQKPSLEALLGSRDSLIYFNRCIAQMGWRPPPRTTKNWWLYYLWTLAVFFFVFIFVPNGLVMTGIKEFKDFTTTDLFTYVQVPVNTNTCIMKGIIVFFMRARFVKAQKMMDAMDRRCIKIEEKNQVHRAAALCNRVVIIYHGIYFGYLSLAVIGALVIRKSPFCVYNPLVNANDHFYVAITIEAVTVGGVIMANLILDVYPIIYVVVLRTHMGLLTQRIKELRSDVDKGEDQHLKELVECVKDHKLIVEYGNALRPMISATMFIQLLSVGLLLGLAALSMQFYNTAIERFVSGAYTIAILSQTFPFCYVCEQLSSDCDSLTNTLFHSQWLGTERRYKTTMLYFIQNAQQSILFTAGGIFPICLNTNIKMAKFAFSVVTIVNKMDLAEKFRRE</sequence>